<dbReference type="eggNOG" id="ENOG5031QMC">
    <property type="taxonomic scope" value="Bacteria"/>
</dbReference>
<reference evidence="3" key="2">
    <citation type="submission" date="2015-04" db="EMBL/GenBank/DDBJ databases">
        <title>A butyrogenic pathway from the amino acid lysine in a human gut commensal.</title>
        <authorList>
            <person name="de Vos W.M."/>
            <person name="Bui N.T.P."/>
            <person name="Plugge C.M."/>
            <person name="Ritari J."/>
        </authorList>
    </citation>
    <scope>NUCLEOTIDE SEQUENCE [LARGE SCALE GENOMIC DNA]</scope>
    <source>
        <strain evidence="3">AF211</strain>
    </source>
</reference>
<feature type="transmembrane region" description="Helical" evidence="1">
    <location>
        <begin position="168"/>
        <end position="187"/>
    </location>
</feature>
<dbReference type="KEGG" id="ibu:IB211_02121"/>
<proteinExistence type="predicted"/>
<organism evidence="2 3">
    <name type="scientific">Intestinimonas butyriciproducens</name>
    <dbReference type="NCBI Taxonomy" id="1297617"/>
    <lineage>
        <taxon>Bacteria</taxon>
        <taxon>Bacillati</taxon>
        <taxon>Bacillota</taxon>
        <taxon>Clostridia</taxon>
        <taxon>Eubacteriales</taxon>
        <taxon>Intestinimonas</taxon>
    </lineage>
</organism>
<keyword evidence="1" id="KW-0812">Transmembrane</keyword>
<dbReference type="EMBL" id="CP011307">
    <property type="protein sequence ID" value="ALP94512.1"/>
    <property type="molecule type" value="Genomic_DNA"/>
</dbReference>
<sequence length="260" mass="29132">MGDRARGLDATQLKYLACGAMVIDHIGMLFSPMAAVAGHGDLLFYLFRYVGRLAFPIFAYFTAEGCRKTGNYRRYLLRLGLFGAFTHIVAFGATGGQSGSVIATFFLSALGIWFYRLLRERGLPAVPALLPALALAVFGQLAHVDYGSAGVCAVTALYLCGEHPRRKLLCLSAAMAATYLIHYPLEIFFQYEMWLGFHTYLPWLRSFFLPFSLLYTLCSWTALPLLSLYNGQRGSGSRWFFYWFYPLHMAVLYGLSTLIP</sequence>
<feature type="transmembrane region" description="Helical" evidence="1">
    <location>
        <begin position="99"/>
        <end position="115"/>
    </location>
</feature>
<keyword evidence="3" id="KW-1185">Reference proteome</keyword>
<dbReference type="Proteomes" id="UP000064844">
    <property type="component" value="Chromosome"/>
</dbReference>
<feature type="transmembrane region" description="Helical" evidence="1">
    <location>
        <begin position="240"/>
        <end position="259"/>
    </location>
</feature>
<reference evidence="2 3" key="1">
    <citation type="journal article" date="2015" name="Nat. Commun.">
        <title>Production of butyrate from lysine and the Amadori product fructoselysine by a human gut commensal.</title>
        <authorList>
            <person name="Bui T.P."/>
            <person name="Ritari J."/>
            <person name="Boeren S."/>
            <person name="de Waard P."/>
            <person name="Plugge C.M."/>
            <person name="de Vos W.M."/>
        </authorList>
    </citation>
    <scope>NUCLEOTIDE SEQUENCE [LARGE SCALE GENOMIC DNA]</scope>
    <source>
        <strain evidence="2 3">AF211</strain>
    </source>
</reference>
<dbReference type="Pfam" id="PF05857">
    <property type="entry name" value="TraX"/>
    <property type="match status" value="1"/>
</dbReference>
<dbReference type="InterPro" id="IPR008875">
    <property type="entry name" value="TraX"/>
</dbReference>
<feature type="transmembrane region" description="Helical" evidence="1">
    <location>
        <begin position="42"/>
        <end position="63"/>
    </location>
</feature>
<evidence type="ECO:0000313" key="3">
    <source>
        <dbReference type="Proteomes" id="UP000064844"/>
    </source>
</evidence>
<keyword evidence="1" id="KW-0472">Membrane</keyword>
<name>A0A0S2W682_9FIRM</name>
<feature type="transmembrane region" description="Helical" evidence="1">
    <location>
        <begin position="207"/>
        <end position="228"/>
    </location>
</feature>
<dbReference type="RefSeq" id="WP_058117995.1">
    <property type="nucleotide sequence ID" value="NZ_CAMREZ010000003.1"/>
</dbReference>
<evidence type="ECO:0000313" key="2">
    <source>
        <dbReference type="EMBL" id="ALP94512.1"/>
    </source>
</evidence>
<dbReference type="STRING" id="1297617.IB211_02121"/>
<feature type="transmembrane region" description="Helical" evidence="1">
    <location>
        <begin position="12"/>
        <end position="30"/>
    </location>
</feature>
<keyword evidence="1" id="KW-1133">Transmembrane helix</keyword>
<evidence type="ECO:0000256" key="1">
    <source>
        <dbReference type="SAM" id="Phobius"/>
    </source>
</evidence>
<feature type="transmembrane region" description="Helical" evidence="1">
    <location>
        <begin position="75"/>
        <end position="93"/>
    </location>
</feature>
<dbReference type="AlphaFoldDB" id="A0A0S2W682"/>
<accession>A0A0S2W682</accession>
<protein>
    <submittedName>
        <fullName evidence="2">Conserved membrane protein</fullName>
    </submittedName>
</protein>
<gene>
    <name evidence="2" type="ORF">IB211_02121</name>
</gene>